<dbReference type="Pfam" id="PF01833">
    <property type="entry name" value="TIG"/>
    <property type="match status" value="1"/>
</dbReference>
<evidence type="ECO:0000313" key="2">
    <source>
        <dbReference type="EMBL" id="CAD8643217.1"/>
    </source>
</evidence>
<accession>A0A7S0QN78</accession>
<dbReference type="InterPro" id="IPR002909">
    <property type="entry name" value="IPT_dom"/>
</dbReference>
<dbReference type="SMART" id="SM00429">
    <property type="entry name" value="IPT"/>
    <property type="match status" value="1"/>
</dbReference>
<organism evidence="2">
    <name type="scientific">Cryptomonas curvata</name>
    <dbReference type="NCBI Taxonomy" id="233186"/>
    <lineage>
        <taxon>Eukaryota</taxon>
        <taxon>Cryptophyceae</taxon>
        <taxon>Cryptomonadales</taxon>
        <taxon>Cryptomonadaceae</taxon>
        <taxon>Cryptomonas</taxon>
    </lineage>
</organism>
<dbReference type="SUPFAM" id="SSF81296">
    <property type="entry name" value="E set domains"/>
    <property type="match status" value="1"/>
</dbReference>
<protein>
    <recommendedName>
        <fullName evidence="1">IPT/TIG domain-containing protein</fullName>
    </recommendedName>
</protein>
<name>A0A7S0QN78_9CRYP</name>
<dbReference type="InterPro" id="IPR014756">
    <property type="entry name" value="Ig_E-set"/>
</dbReference>
<gene>
    <name evidence="2" type="ORF">CCUR1050_LOCUS20901</name>
</gene>
<dbReference type="AlphaFoldDB" id="A0A7S0QN78"/>
<dbReference type="Gene3D" id="2.60.40.10">
    <property type="entry name" value="Immunoglobulins"/>
    <property type="match status" value="1"/>
</dbReference>
<proteinExistence type="predicted"/>
<feature type="domain" description="IPT/TIG" evidence="1">
    <location>
        <begin position="263"/>
        <end position="378"/>
    </location>
</feature>
<evidence type="ECO:0000259" key="1">
    <source>
        <dbReference type="SMART" id="SM00429"/>
    </source>
</evidence>
<dbReference type="CDD" id="cd00102">
    <property type="entry name" value="IPT"/>
    <property type="match status" value="1"/>
</dbReference>
<sequence length="470" mass="52036">MDVAEMMIYNSRLTIQEMDRVGNYLSVKFNLQSFRLNYDVGSPTRSVAISKGCGCAGPSMLWLPSCNTAVGPYCLKGARIGTSQTPVINCKDSQISISVNDALNPIAGTVSGPAVGGNPIIIKGYYVLPTDISRESGSGILGGESVNGLVQINIDTRDPDMEVSSQYLAVSFKYYPQGCKIPGSHTLCRPTDMIESWATDCKIKTFASTGTNDANHPCQQWIPPNPVPEIRCIAPAGMSAGTTVTIYWHGIPTALSYSYQYMHPIITKILPRKVSFMNRQQAVTLLGENFGVRESWQKHRNAKLAFASIRSRVEIWTTALLQCRETNYVSDSQIICITPALHIQRHKVNADRSVAVQVVVNTGSQRSQQTKESELIYIDVPLFYNCDNHKSKRPTCFVCCRSACIVDEFSQGAKRGGMTYDHCDTACHKYCGFVPTMDYHGPGRRLFLSGFVSIYEKFSHPYKNYTLCNV</sequence>
<dbReference type="EMBL" id="HBEZ01038054">
    <property type="protein sequence ID" value="CAD8643217.1"/>
    <property type="molecule type" value="Transcribed_RNA"/>
</dbReference>
<dbReference type="InterPro" id="IPR013783">
    <property type="entry name" value="Ig-like_fold"/>
</dbReference>
<reference evidence="2" key="1">
    <citation type="submission" date="2021-01" db="EMBL/GenBank/DDBJ databases">
        <authorList>
            <person name="Corre E."/>
            <person name="Pelletier E."/>
            <person name="Niang G."/>
            <person name="Scheremetjew M."/>
            <person name="Finn R."/>
            <person name="Kale V."/>
            <person name="Holt S."/>
            <person name="Cochrane G."/>
            <person name="Meng A."/>
            <person name="Brown T."/>
            <person name="Cohen L."/>
        </authorList>
    </citation>
    <scope>NUCLEOTIDE SEQUENCE</scope>
    <source>
        <strain evidence="2">CCAP979/52</strain>
    </source>
</reference>